<gene>
    <name evidence="2" type="ORF">A500_14653</name>
</gene>
<dbReference type="AlphaFoldDB" id="R9BVI1"/>
<evidence type="ECO:0000313" key="3">
    <source>
        <dbReference type="Proteomes" id="UP000013988"/>
    </source>
</evidence>
<feature type="transmembrane region" description="Helical" evidence="1">
    <location>
        <begin position="82"/>
        <end position="103"/>
    </location>
</feature>
<keyword evidence="1" id="KW-0472">Membrane</keyword>
<sequence>MRKEIDKIPCLYCGEKTDNRKFIINPKAREELPCCSTECMQEVRKFIDWDSHNRMKLYIMLFAFVILNLIFIGFNFDSRWRNLPLLFMATAVYFYPLIFTRYIRYQGLGIKKTVKVTKVISLLIAAFSIILIVNY</sequence>
<evidence type="ECO:0000256" key="1">
    <source>
        <dbReference type="SAM" id="Phobius"/>
    </source>
</evidence>
<protein>
    <submittedName>
        <fullName evidence="2">Uncharacterized protein</fullName>
    </submittedName>
</protein>
<dbReference type="EMBL" id="ASRV01000167">
    <property type="protein sequence ID" value="EOR21037.1"/>
    <property type="molecule type" value="Genomic_DNA"/>
</dbReference>
<name>R9BVI1_9CLOT</name>
<dbReference type="RefSeq" id="WP_016208211.1">
    <property type="nucleotide sequence ID" value="NZ_ASRV01000167.1"/>
</dbReference>
<proteinExistence type="predicted"/>
<accession>R9BVI1</accession>
<keyword evidence="1" id="KW-1133">Transmembrane helix</keyword>
<dbReference type="OrthoDB" id="1957819at2"/>
<feature type="transmembrane region" description="Helical" evidence="1">
    <location>
        <begin position="115"/>
        <end position="133"/>
    </location>
</feature>
<keyword evidence="1" id="KW-0812">Transmembrane</keyword>
<organism evidence="2 3">
    <name type="scientific">Clostridium sartagoforme AAU1</name>
    <dbReference type="NCBI Taxonomy" id="1202534"/>
    <lineage>
        <taxon>Bacteria</taxon>
        <taxon>Bacillati</taxon>
        <taxon>Bacillota</taxon>
        <taxon>Clostridia</taxon>
        <taxon>Eubacteriales</taxon>
        <taxon>Clostridiaceae</taxon>
        <taxon>Clostridium</taxon>
    </lineage>
</organism>
<feature type="transmembrane region" description="Helical" evidence="1">
    <location>
        <begin position="57"/>
        <end position="76"/>
    </location>
</feature>
<reference evidence="2 3" key="1">
    <citation type="submission" date="2013-03" db="EMBL/GenBank/DDBJ databases">
        <title>Whole genome shotgun sequencing of Clostridium sartagoforme AAU1.</title>
        <authorList>
            <person name="Joshi C.G."/>
            <person name="Duggirala S.M."/>
            <person name="Nathani N.M."/>
            <person name="Bhatt V.D."/>
            <person name="Patel A.K."/>
            <person name="Pandya P.R."/>
            <person name="KaPatel J.A."/>
        </authorList>
    </citation>
    <scope>NUCLEOTIDE SEQUENCE [LARGE SCALE GENOMIC DNA]</scope>
    <source>
        <strain evidence="2 3">AAU1</strain>
    </source>
</reference>
<keyword evidence="3" id="KW-1185">Reference proteome</keyword>
<evidence type="ECO:0000313" key="2">
    <source>
        <dbReference type="EMBL" id="EOR21037.1"/>
    </source>
</evidence>
<comment type="caution">
    <text evidence="2">The sequence shown here is derived from an EMBL/GenBank/DDBJ whole genome shotgun (WGS) entry which is preliminary data.</text>
</comment>
<dbReference type="Proteomes" id="UP000013988">
    <property type="component" value="Unassembled WGS sequence"/>
</dbReference>